<dbReference type="InterPro" id="IPR006076">
    <property type="entry name" value="FAD-dep_OxRdtase"/>
</dbReference>
<dbReference type="Proteomes" id="UP000184080">
    <property type="component" value="Unassembled WGS sequence"/>
</dbReference>
<name>A0A1M6N0B9_9CLOT</name>
<dbReference type="Gene3D" id="1.10.10.1100">
    <property type="entry name" value="BFD-like [2Fe-2S]-binding domain"/>
    <property type="match status" value="1"/>
</dbReference>
<dbReference type="SUPFAM" id="SSF51905">
    <property type="entry name" value="FAD/NAD(P)-binding domain"/>
    <property type="match status" value="1"/>
</dbReference>
<dbReference type="SUPFAM" id="SSF54373">
    <property type="entry name" value="FAD-linked reductases, C-terminal domain"/>
    <property type="match status" value="1"/>
</dbReference>
<gene>
    <name evidence="3" type="ORF">SAMN05444401_0023</name>
</gene>
<protein>
    <submittedName>
        <fullName evidence="3">Glycerol-3-phosphate dehydrogenase</fullName>
    </submittedName>
</protein>
<accession>A0A1M6N0B9</accession>
<dbReference type="InterPro" id="IPR007419">
    <property type="entry name" value="BFD-like_2Fe2S-bd_dom"/>
</dbReference>
<dbReference type="Pfam" id="PF01266">
    <property type="entry name" value="DAO"/>
    <property type="match status" value="1"/>
</dbReference>
<organism evidence="3 4">
    <name type="scientific">Clostridium amylolyticum</name>
    <dbReference type="NCBI Taxonomy" id="1121298"/>
    <lineage>
        <taxon>Bacteria</taxon>
        <taxon>Bacillati</taxon>
        <taxon>Bacillota</taxon>
        <taxon>Clostridia</taxon>
        <taxon>Eubacteriales</taxon>
        <taxon>Clostridiaceae</taxon>
        <taxon>Clostridium</taxon>
    </lineage>
</organism>
<evidence type="ECO:0000259" key="2">
    <source>
        <dbReference type="Pfam" id="PF04324"/>
    </source>
</evidence>
<dbReference type="InterPro" id="IPR052745">
    <property type="entry name" value="G3P_Oxidase/Oxidoreductase"/>
</dbReference>
<sequence>MFDVAIIGAGVIGCSIARELTRYKLEVCIIEKKSDVAEGTTKANSAIVHAGYDAEPESLMGKLNAKGNSMFDKLSEELDFPFKRNGSLVLCFDKEDIDKLYNIKARGEKNKVPGLRILSREELIKMEPNLSDGIVAALYASTGGIVCPYEMTIALAENAYDNGAKFYFDNGVTEIEKNNGYFKVKTDKGDYKAKIVINAAGVYADDINNMVSQNKIHIIPRKGEYCLFDKAAGKMVKSTVFQLPTKLGKGVLITPTVDGNLLIGPNATDIEEKESLITTEEGLNDILNKAKMSIKQIPMRQVITSFAGLRAHRPEHDFLVSEACDVSNFINVAGIESPGLSSAPAIAELTVGIVKEKLNPEVNKDFNPIRKGIPKFREMSNEERKGLIAKNSSYGKIICRCETVTEGEIINAIRRSLGARTLDGVKRRTRAGMGRCQSGFCSTKIVEILSRELNISPMEITKYGGDSKLLIGRNKKIK</sequence>
<reference evidence="3 4" key="1">
    <citation type="submission" date="2016-11" db="EMBL/GenBank/DDBJ databases">
        <authorList>
            <person name="Jaros S."/>
            <person name="Januszkiewicz K."/>
            <person name="Wedrychowicz H."/>
        </authorList>
    </citation>
    <scope>NUCLEOTIDE SEQUENCE [LARGE SCALE GENOMIC DNA]</scope>
    <source>
        <strain evidence="3 4">DSM 21864</strain>
    </source>
</reference>
<evidence type="ECO:0000259" key="1">
    <source>
        <dbReference type="Pfam" id="PF01266"/>
    </source>
</evidence>
<dbReference type="Gene3D" id="3.30.9.10">
    <property type="entry name" value="D-Amino Acid Oxidase, subunit A, domain 2"/>
    <property type="match status" value="1"/>
</dbReference>
<feature type="domain" description="FAD dependent oxidoreductase" evidence="1">
    <location>
        <begin position="3"/>
        <end position="351"/>
    </location>
</feature>
<proteinExistence type="predicted"/>
<dbReference type="CDD" id="cd19946">
    <property type="entry name" value="GlpA-like_Fer2_BFD-like"/>
    <property type="match status" value="1"/>
</dbReference>
<dbReference type="Pfam" id="PF04324">
    <property type="entry name" value="Fer2_BFD"/>
    <property type="match status" value="1"/>
</dbReference>
<evidence type="ECO:0000313" key="3">
    <source>
        <dbReference type="EMBL" id="SHJ89151.1"/>
    </source>
</evidence>
<dbReference type="AlphaFoldDB" id="A0A1M6N0B9"/>
<evidence type="ECO:0000313" key="4">
    <source>
        <dbReference type="Proteomes" id="UP000184080"/>
    </source>
</evidence>
<dbReference type="PANTHER" id="PTHR42720">
    <property type="entry name" value="GLYCEROL-3-PHOSPHATE DEHYDROGENASE"/>
    <property type="match status" value="1"/>
</dbReference>
<dbReference type="STRING" id="1121298.SAMN05444401_0023"/>
<dbReference type="RefSeq" id="WP_073011487.1">
    <property type="nucleotide sequence ID" value="NZ_FQZO01000010.1"/>
</dbReference>
<dbReference type="OrthoDB" id="9801699at2"/>
<feature type="domain" description="BFD-like [2Fe-2S]-binding" evidence="2">
    <location>
        <begin position="397"/>
        <end position="450"/>
    </location>
</feature>
<dbReference type="Gene3D" id="3.50.50.60">
    <property type="entry name" value="FAD/NAD(P)-binding domain"/>
    <property type="match status" value="1"/>
</dbReference>
<dbReference type="InterPro" id="IPR036188">
    <property type="entry name" value="FAD/NAD-bd_sf"/>
</dbReference>
<dbReference type="InterPro" id="IPR041854">
    <property type="entry name" value="BFD-like_2Fe2S-bd_dom_sf"/>
</dbReference>
<keyword evidence="4" id="KW-1185">Reference proteome</keyword>
<dbReference type="EMBL" id="FQZO01000010">
    <property type="protein sequence ID" value="SHJ89151.1"/>
    <property type="molecule type" value="Genomic_DNA"/>
</dbReference>
<dbReference type="PANTHER" id="PTHR42720:SF1">
    <property type="entry name" value="GLYCEROL 3-PHOSPHATE OXIDASE"/>
    <property type="match status" value="1"/>
</dbReference>